<feature type="binding site" evidence="16">
    <location>
        <begin position="49"/>
        <end position="52"/>
    </location>
    <ligand>
        <name>GTP</name>
        <dbReference type="ChEBI" id="CHEBI:37565"/>
    </ligand>
</feature>
<dbReference type="EMBL" id="CP021425">
    <property type="protein sequence ID" value="ARU56637.1"/>
    <property type="molecule type" value="Genomic_DNA"/>
</dbReference>
<feature type="binding site" evidence="16">
    <location>
        <begin position="7"/>
        <end position="14"/>
    </location>
    <ligand>
        <name>GTP</name>
        <dbReference type="ChEBI" id="CHEBI:37565"/>
    </ligand>
</feature>
<evidence type="ECO:0000256" key="1">
    <source>
        <dbReference type="ARBA" id="ARBA00000312"/>
    </source>
</evidence>
<dbReference type="GO" id="GO:0009236">
    <property type="term" value="P:cobalamin biosynthetic process"/>
    <property type="evidence" value="ECO:0007669"/>
    <property type="project" value="UniProtKB-UniRule"/>
</dbReference>
<protein>
    <recommendedName>
        <fullName evidence="14">Bifunctional adenosylcobalamin biosynthesis protein</fullName>
        <ecNumber evidence="14">2.7.1.156</ecNumber>
        <ecNumber evidence="14">2.7.7.62</ecNumber>
    </recommendedName>
</protein>
<evidence type="ECO:0000256" key="2">
    <source>
        <dbReference type="ARBA" id="ARBA00000711"/>
    </source>
</evidence>
<dbReference type="GO" id="GO:0043752">
    <property type="term" value="F:adenosylcobinamide kinase activity"/>
    <property type="evidence" value="ECO:0007669"/>
    <property type="project" value="UniProtKB-EC"/>
</dbReference>
<feature type="binding site" evidence="16">
    <location>
        <position position="94"/>
    </location>
    <ligand>
        <name>GTP</name>
        <dbReference type="ChEBI" id="CHEBI:37565"/>
    </ligand>
</feature>
<accession>A0A1Y0I801</accession>
<comment type="catalytic activity">
    <reaction evidence="1 14">
        <text>adenosylcob(III)inamide + ATP = adenosylcob(III)inamide phosphate + ADP + H(+)</text>
        <dbReference type="Rhea" id="RHEA:15769"/>
        <dbReference type="ChEBI" id="CHEBI:2480"/>
        <dbReference type="ChEBI" id="CHEBI:15378"/>
        <dbReference type="ChEBI" id="CHEBI:30616"/>
        <dbReference type="ChEBI" id="CHEBI:58502"/>
        <dbReference type="ChEBI" id="CHEBI:456216"/>
        <dbReference type="EC" id="2.7.1.156"/>
    </reaction>
</comment>
<sequence>MIQLILGGARSGKSSYAEHLAKISSKHVTYIATATAGDKGMQQRIAHHRQSRPSTWTTVEEPFDLAKLITDASANKSATPGTARIKQDSLLLIDCMTLWLSNWLCNENLERWRDQRDAFLSALELSQQEQPEKDIIIVSNEVGSGIVPMGELSRTFADEAGWLNQALAKVASRAVLVVAGCPLTLKSAPGQD</sequence>
<evidence type="ECO:0000256" key="15">
    <source>
        <dbReference type="PIRSR" id="PIRSR006135-1"/>
    </source>
</evidence>
<dbReference type="Proteomes" id="UP000196027">
    <property type="component" value="Chromosome"/>
</dbReference>
<evidence type="ECO:0000256" key="10">
    <source>
        <dbReference type="ARBA" id="ARBA00022741"/>
    </source>
</evidence>
<evidence type="ECO:0000256" key="8">
    <source>
        <dbReference type="ARBA" id="ARBA00022573"/>
    </source>
</evidence>
<keyword evidence="17" id="KW-0548">Nucleotidyltransferase</keyword>
<keyword evidence="9 14" id="KW-0808">Transferase</keyword>
<dbReference type="AlphaFoldDB" id="A0A1Y0I801"/>
<keyword evidence="11 14" id="KW-0418">Kinase</keyword>
<dbReference type="InterPro" id="IPR027417">
    <property type="entry name" value="P-loop_NTPase"/>
</dbReference>
<keyword evidence="10 14" id="KW-0547">Nucleotide-binding</keyword>
<dbReference type="GO" id="GO:0005524">
    <property type="term" value="F:ATP binding"/>
    <property type="evidence" value="ECO:0007669"/>
    <property type="project" value="UniProtKB-UniRule"/>
</dbReference>
<dbReference type="OrthoDB" id="9788370at2"/>
<dbReference type="RefSeq" id="WP_087461603.1">
    <property type="nucleotide sequence ID" value="NZ_CP021425.1"/>
</dbReference>
<evidence type="ECO:0000256" key="14">
    <source>
        <dbReference type="PIRNR" id="PIRNR006135"/>
    </source>
</evidence>
<evidence type="ECO:0000256" key="9">
    <source>
        <dbReference type="ARBA" id="ARBA00022679"/>
    </source>
</evidence>
<comment type="similarity">
    <text evidence="7 14">Belongs to the CobU/CobP family.</text>
</comment>
<gene>
    <name evidence="17" type="ORF">OLMES_2587</name>
</gene>
<dbReference type="CDD" id="cd00544">
    <property type="entry name" value="CobU"/>
    <property type="match status" value="1"/>
</dbReference>
<dbReference type="NCBIfam" id="NF004469">
    <property type="entry name" value="PRK05800.1"/>
    <property type="match status" value="1"/>
</dbReference>
<comment type="catalytic activity">
    <reaction evidence="3">
        <text>adenosylcob(III)inamide + GTP = adenosylcob(III)inamide phosphate + GDP + H(+)</text>
        <dbReference type="Rhea" id="RHEA:15765"/>
        <dbReference type="ChEBI" id="CHEBI:2480"/>
        <dbReference type="ChEBI" id="CHEBI:15378"/>
        <dbReference type="ChEBI" id="CHEBI:37565"/>
        <dbReference type="ChEBI" id="CHEBI:58189"/>
        <dbReference type="ChEBI" id="CHEBI:58502"/>
        <dbReference type="EC" id="2.7.1.156"/>
    </reaction>
</comment>
<organism evidence="17 18">
    <name type="scientific">Oleiphilus messinensis</name>
    <dbReference type="NCBI Taxonomy" id="141451"/>
    <lineage>
        <taxon>Bacteria</taxon>
        <taxon>Pseudomonadati</taxon>
        <taxon>Pseudomonadota</taxon>
        <taxon>Gammaproteobacteria</taxon>
        <taxon>Oceanospirillales</taxon>
        <taxon>Oleiphilaceae</taxon>
        <taxon>Oleiphilus</taxon>
    </lineage>
</organism>
<evidence type="ECO:0000256" key="3">
    <source>
        <dbReference type="ARBA" id="ARBA00001522"/>
    </source>
</evidence>
<evidence type="ECO:0000256" key="12">
    <source>
        <dbReference type="ARBA" id="ARBA00022840"/>
    </source>
</evidence>
<feature type="binding site" evidence="16">
    <location>
        <position position="60"/>
    </location>
    <ligand>
        <name>GTP</name>
        <dbReference type="ChEBI" id="CHEBI:37565"/>
    </ligand>
</feature>
<dbReference type="PIRSF" id="PIRSF006135">
    <property type="entry name" value="CobU"/>
    <property type="match status" value="1"/>
</dbReference>
<dbReference type="EC" id="2.7.1.156" evidence="14"/>
<dbReference type="SUPFAM" id="SSF52540">
    <property type="entry name" value="P-loop containing nucleoside triphosphate hydrolases"/>
    <property type="match status" value="1"/>
</dbReference>
<dbReference type="KEGG" id="ome:OLMES_2587"/>
<comment type="pathway">
    <text evidence="6 14">Cofactor biosynthesis; adenosylcobalamin biosynthesis; adenosylcobalamin from cob(II)yrinate a,c-diamide: step 5/7.</text>
</comment>
<evidence type="ECO:0000256" key="7">
    <source>
        <dbReference type="ARBA" id="ARBA00007490"/>
    </source>
</evidence>
<evidence type="ECO:0000256" key="4">
    <source>
        <dbReference type="ARBA" id="ARBA00003889"/>
    </source>
</evidence>
<keyword evidence="12 14" id="KW-0067">ATP-binding</keyword>
<reference evidence="17 18" key="1">
    <citation type="submission" date="2017-05" db="EMBL/GenBank/DDBJ databases">
        <title>Genomic insights into alkan degradation activity of Oleiphilus messinensis.</title>
        <authorList>
            <person name="Kozyavkin S.A."/>
            <person name="Slesarev A.I."/>
            <person name="Golyshin P.N."/>
            <person name="Korzhenkov A."/>
            <person name="Golyshina O.N."/>
            <person name="Toshchakov S.V."/>
        </authorList>
    </citation>
    <scope>NUCLEOTIDE SEQUENCE [LARGE SCALE GENOMIC DNA]</scope>
    <source>
        <strain evidence="17 18">ME102</strain>
    </source>
</reference>
<dbReference type="GO" id="GO:0008820">
    <property type="term" value="F:cobinamide phosphate guanylyltransferase activity"/>
    <property type="evidence" value="ECO:0007669"/>
    <property type="project" value="UniProtKB-UniRule"/>
</dbReference>
<evidence type="ECO:0000313" key="17">
    <source>
        <dbReference type="EMBL" id="ARU56637.1"/>
    </source>
</evidence>
<dbReference type="GO" id="GO:0005525">
    <property type="term" value="F:GTP binding"/>
    <property type="evidence" value="ECO:0007669"/>
    <property type="project" value="UniProtKB-UniRule"/>
</dbReference>
<dbReference type="Gene3D" id="3.40.50.300">
    <property type="entry name" value="P-loop containing nucleotide triphosphate hydrolases"/>
    <property type="match status" value="1"/>
</dbReference>
<dbReference type="PANTHER" id="PTHR34848:SF1">
    <property type="entry name" value="BIFUNCTIONAL ADENOSYLCOBALAMIN BIOSYNTHESIS PROTEIN COBU"/>
    <property type="match status" value="1"/>
</dbReference>
<proteinExistence type="inferred from homology"/>
<feature type="binding site" evidence="16">
    <location>
        <begin position="32"/>
        <end position="34"/>
    </location>
    <ligand>
        <name>GTP</name>
        <dbReference type="ChEBI" id="CHEBI:37565"/>
    </ligand>
</feature>
<keyword evidence="8 14" id="KW-0169">Cobalamin biosynthesis</keyword>
<dbReference type="UniPathway" id="UPA00148">
    <property type="reaction ID" value="UER00236"/>
</dbReference>
<comment type="catalytic activity">
    <reaction evidence="2 14">
        <text>adenosylcob(III)inamide phosphate + GTP + H(+) = adenosylcob(III)inamide-GDP + diphosphate</text>
        <dbReference type="Rhea" id="RHEA:22712"/>
        <dbReference type="ChEBI" id="CHEBI:15378"/>
        <dbReference type="ChEBI" id="CHEBI:33019"/>
        <dbReference type="ChEBI" id="CHEBI:37565"/>
        <dbReference type="ChEBI" id="CHEBI:58502"/>
        <dbReference type="ChEBI" id="CHEBI:60487"/>
        <dbReference type="EC" id="2.7.7.62"/>
    </reaction>
</comment>
<evidence type="ECO:0000256" key="11">
    <source>
        <dbReference type="ARBA" id="ARBA00022777"/>
    </source>
</evidence>
<evidence type="ECO:0000256" key="5">
    <source>
        <dbReference type="ARBA" id="ARBA00004692"/>
    </source>
</evidence>
<dbReference type="PANTHER" id="PTHR34848">
    <property type="match status" value="1"/>
</dbReference>
<dbReference type="InterPro" id="IPR003203">
    <property type="entry name" value="CobU/CobP"/>
</dbReference>
<feature type="active site" description="GMP-histidine intermediate" evidence="15">
    <location>
        <position position="48"/>
    </location>
</feature>
<name>A0A1Y0I801_9GAMM</name>
<dbReference type="Pfam" id="PF02283">
    <property type="entry name" value="CobU"/>
    <property type="match status" value="1"/>
</dbReference>
<evidence type="ECO:0000313" key="18">
    <source>
        <dbReference type="Proteomes" id="UP000196027"/>
    </source>
</evidence>
<comment type="function">
    <text evidence="4 14">Catalyzes ATP-dependent phosphorylation of adenosylcobinamide and addition of GMP to adenosylcobinamide phosphate.</text>
</comment>
<keyword evidence="18" id="KW-1185">Reference proteome</keyword>
<evidence type="ECO:0000256" key="16">
    <source>
        <dbReference type="PIRSR" id="PIRSR006135-2"/>
    </source>
</evidence>
<evidence type="ECO:0000256" key="13">
    <source>
        <dbReference type="ARBA" id="ARBA00023134"/>
    </source>
</evidence>
<dbReference type="EC" id="2.7.7.62" evidence="14"/>
<keyword evidence="13 14" id="KW-0342">GTP-binding</keyword>
<comment type="pathway">
    <text evidence="5 14">Cofactor biosynthesis; adenosylcobalamin biosynthesis; adenosylcobalamin from cob(II)yrinate a,c-diamide: step 6/7.</text>
</comment>
<evidence type="ECO:0000256" key="6">
    <source>
        <dbReference type="ARBA" id="ARBA00005159"/>
    </source>
</evidence>